<organism evidence="2 3">
    <name type="scientific">Rhodonia placenta</name>
    <dbReference type="NCBI Taxonomy" id="104341"/>
    <lineage>
        <taxon>Eukaryota</taxon>
        <taxon>Fungi</taxon>
        <taxon>Dikarya</taxon>
        <taxon>Basidiomycota</taxon>
        <taxon>Agaricomycotina</taxon>
        <taxon>Agaricomycetes</taxon>
        <taxon>Polyporales</taxon>
        <taxon>Adustoporiaceae</taxon>
        <taxon>Rhodonia</taxon>
    </lineage>
</organism>
<name>A0A8H7P8L2_9APHY</name>
<protein>
    <submittedName>
        <fullName evidence="2">Uncharacterized protein</fullName>
    </submittedName>
</protein>
<dbReference type="Proteomes" id="UP000639403">
    <property type="component" value="Unassembled WGS sequence"/>
</dbReference>
<feature type="compositionally biased region" description="Polar residues" evidence="1">
    <location>
        <begin position="1"/>
        <end position="14"/>
    </location>
</feature>
<feature type="region of interest" description="Disordered" evidence="1">
    <location>
        <begin position="1"/>
        <end position="370"/>
    </location>
</feature>
<evidence type="ECO:0000313" key="3">
    <source>
        <dbReference type="Proteomes" id="UP000639403"/>
    </source>
</evidence>
<dbReference type="EMBL" id="JADOXO010000018">
    <property type="protein sequence ID" value="KAF9819450.1"/>
    <property type="molecule type" value="Genomic_DNA"/>
</dbReference>
<reference evidence="2" key="1">
    <citation type="submission" date="2020-11" db="EMBL/GenBank/DDBJ databases">
        <authorList>
            <person name="Koelle M."/>
            <person name="Horta M.A.C."/>
            <person name="Nowrousian M."/>
            <person name="Ohm R.A."/>
            <person name="Benz P."/>
            <person name="Pilgard A."/>
        </authorList>
    </citation>
    <scope>NUCLEOTIDE SEQUENCE</scope>
    <source>
        <strain evidence="2">FPRL280</strain>
    </source>
</reference>
<reference evidence="2" key="2">
    <citation type="journal article" name="Front. Microbiol.">
        <title>Degradative Capacity of Two Strains of Rhodonia placenta: From Phenotype to Genotype.</title>
        <authorList>
            <person name="Kolle M."/>
            <person name="Horta M.A.C."/>
            <person name="Nowrousian M."/>
            <person name="Ohm R.A."/>
            <person name="Benz J.P."/>
            <person name="Pilgard A."/>
        </authorList>
    </citation>
    <scope>NUCLEOTIDE SEQUENCE</scope>
    <source>
        <strain evidence="2">FPRL280</strain>
    </source>
</reference>
<evidence type="ECO:0000313" key="2">
    <source>
        <dbReference type="EMBL" id="KAF9819450.1"/>
    </source>
</evidence>
<sequence>MSLSRVLRISQSSGIVARPSTRSSRRFLHSSPPVGVAPGKDPQLSQGGVSQKGHRHPGDAHDQAARSGQSTADKSPYDAASPHPDKQASRQGLSGNPEGVGFAEQVGSASSSADHGLGPSEGKGGHEESTPPGFLDAVKNKLGFKTTSGEVKQNRGGGEGVTGTGTFPGAKRSDGRKQMHTSAITRMADPTKGQTPDSSRKPKDSTHAEQNDHLKHRSETDSDISKGKGNAAAQPSLPSHKVSQFGKDTSVPQQRRGFHTSPLRLKQEHTAESYFKDVDNSPPKSSKTHQVDPSGTGAKVTRPHELVPGERSDAGSETEEYQTVSKDKPYDTPPTQGKESEKKLRYGGPLSKSCNRGMEAGSASGLPFPLPDTTADTGTALEMQDMRHLPVSIHAARRLNAYKPSRTLVDPESAPLVIQISYGGTDEYLENVLEWLCKLLPFEKIQTLELVAKSDMNPFWRARGAWKKRLKNVTVVRTTMHIIEGNRILGELWADPQPGSRSRDQVPDDELFFIPRLEALQVVDLDDKSKESGYMEEILRHRRRVLDERKKMSTGSMSVQ</sequence>
<comment type="caution">
    <text evidence="2">The sequence shown here is derived from an EMBL/GenBank/DDBJ whole genome shotgun (WGS) entry which is preliminary data.</text>
</comment>
<accession>A0A8H7P8L2</accession>
<proteinExistence type="predicted"/>
<gene>
    <name evidence="2" type="ORF">IEO21_02058</name>
</gene>
<feature type="compositionally biased region" description="Basic and acidic residues" evidence="1">
    <location>
        <begin position="198"/>
        <end position="226"/>
    </location>
</feature>
<evidence type="ECO:0000256" key="1">
    <source>
        <dbReference type="SAM" id="MobiDB-lite"/>
    </source>
</evidence>
<feature type="compositionally biased region" description="Basic and acidic residues" evidence="1">
    <location>
        <begin position="302"/>
        <end position="314"/>
    </location>
</feature>
<dbReference type="AlphaFoldDB" id="A0A8H7P8L2"/>
<feature type="compositionally biased region" description="Basic and acidic residues" evidence="1">
    <location>
        <begin position="265"/>
        <end position="279"/>
    </location>
</feature>